<reference evidence="1" key="1">
    <citation type="submission" date="2021-01" db="EMBL/GenBank/DDBJ databases">
        <authorList>
            <person name="Corre E."/>
            <person name="Pelletier E."/>
            <person name="Niang G."/>
            <person name="Scheremetjew M."/>
            <person name="Finn R."/>
            <person name="Kale V."/>
            <person name="Holt S."/>
            <person name="Cochrane G."/>
            <person name="Meng A."/>
            <person name="Brown T."/>
            <person name="Cohen L."/>
        </authorList>
    </citation>
    <scope>NUCLEOTIDE SEQUENCE</scope>
    <source>
        <strain evidence="1">B650</strain>
    </source>
</reference>
<sequence length="419" mass="47976">MLGGVVLTIFDRFYVQPQKYAVLQRTVDAMHEHAVQLIPINNDSTIAKDIEYIQYDKKNSKITVLLKQQRRCVTPYLVGRLSGPTLAKVQWEQHENAVVGHFHLFEPGVYFVEIIVINCDAELTNNMNFEEICLEDPKRHRITEKNSTITALTKFSGSEALTNPIGAWYFEGDERPKQVYTRYQPAECFQLTDNIPVSCNNMAPLDLTRFDPYKFKFASDLDLKDHLKGKEGRVCYVGASHGNMLAYHTSKILNEIQNINVTVDYCGHCKGKLFVAKYAEYLTKPSVIRKIIKKNCTKVVIGTGQWDASSQEGHPTSFKDYESHLKVAMELLLSMLGQNNIELYFRSTHYIPINAKTSACPPIDWRNPPVIDKYNEITKRLCKFYNITLFDTNDIVGVTWDRAKDWSHLNNTSGKIEAE</sequence>
<organism evidence="1">
    <name type="scientific">Leptocylindrus danicus</name>
    <dbReference type="NCBI Taxonomy" id="163516"/>
    <lineage>
        <taxon>Eukaryota</taxon>
        <taxon>Sar</taxon>
        <taxon>Stramenopiles</taxon>
        <taxon>Ochrophyta</taxon>
        <taxon>Bacillariophyta</taxon>
        <taxon>Coscinodiscophyceae</taxon>
        <taxon>Chaetocerotophycidae</taxon>
        <taxon>Leptocylindrales</taxon>
        <taxon>Leptocylindraceae</taxon>
        <taxon>Leptocylindrus</taxon>
    </lineage>
</organism>
<dbReference type="AlphaFoldDB" id="A0A7S2LT61"/>
<dbReference type="Gene3D" id="3.40.50.1110">
    <property type="entry name" value="SGNH hydrolase"/>
    <property type="match status" value="1"/>
</dbReference>
<accession>A0A7S2LT61</accession>
<dbReference type="EMBL" id="HBGY01034179">
    <property type="protein sequence ID" value="CAD9615593.1"/>
    <property type="molecule type" value="Transcribed_RNA"/>
</dbReference>
<gene>
    <name evidence="1" type="ORF">LDAN0321_LOCUS21488</name>
</gene>
<dbReference type="SUPFAM" id="SSF52266">
    <property type="entry name" value="SGNH hydrolase"/>
    <property type="match status" value="1"/>
</dbReference>
<protein>
    <submittedName>
        <fullName evidence="1">Uncharacterized protein</fullName>
    </submittedName>
</protein>
<dbReference type="InterPro" id="IPR036514">
    <property type="entry name" value="SGNH_hydro_sf"/>
</dbReference>
<proteinExistence type="predicted"/>
<evidence type="ECO:0000313" key="1">
    <source>
        <dbReference type="EMBL" id="CAD9615593.1"/>
    </source>
</evidence>
<name>A0A7S2LT61_9STRA</name>